<reference evidence="2" key="1">
    <citation type="journal article" date="2014" name="Int. J. Syst. Evol. Microbiol.">
        <title>Complete genome sequence of Corynebacterium casei LMG S-19264T (=DSM 44701T), isolated from a smear-ripened cheese.</title>
        <authorList>
            <consortium name="US DOE Joint Genome Institute (JGI-PGF)"/>
            <person name="Walter F."/>
            <person name="Albersmeier A."/>
            <person name="Kalinowski J."/>
            <person name="Ruckert C."/>
        </authorList>
    </citation>
    <scope>NUCLEOTIDE SEQUENCE</scope>
    <source>
        <strain evidence="2">JCM 4518</strain>
    </source>
</reference>
<dbReference type="AlphaFoldDB" id="A0A918T2Z1"/>
<dbReference type="InterPro" id="IPR002937">
    <property type="entry name" value="Amino_oxidase"/>
</dbReference>
<accession>A0A918T2Z1</accession>
<evidence type="ECO:0000313" key="3">
    <source>
        <dbReference type="Proteomes" id="UP000644020"/>
    </source>
</evidence>
<evidence type="ECO:0000313" key="2">
    <source>
        <dbReference type="EMBL" id="GHA89032.1"/>
    </source>
</evidence>
<name>A0A918T2Z1_9ACTN</name>
<protein>
    <recommendedName>
        <fullName evidence="1">Amine oxidase domain-containing protein</fullName>
    </recommendedName>
</protein>
<dbReference type="SUPFAM" id="SSF51905">
    <property type="entry name" value="FAD/NAD(P)-binding domain"/>
    <property type="match status" value="1"/>
</dbReference>
<organism evidence="2 3">
    <name type="scientific">Streptomyces termitum</name>
    <dbReference type="NCBI Taxonomy" id="67368"/>
    <lineage>
        <taxon>Bacteria</taxon>
        <taxon>Bacillati</taxon>
        <taxon>Actinomycetota</taxon>
        <taxon>Actinomycetes</taxon>
        <taxon>Kitasatosporales</taxon>
        <taxon>Streptomycetaceae</taxon>
        <taxon>Streptomyces</taxon>
    </lineage>
</organism>
<dbReference type="InterPro" id="IPR050464">
    <property type="entry name" value="Zeta_carotene_desat/Oxidored"/>
</dbReference>
<dbReference type="EMBL" id="BMUL01000008">
    <property type="protein sequence ID" value="GHA89032.1"/>
    <property type="molecule type" value="Genomic_DNA"/>
</dbReference>
<comment type="caution">
    <text evidence="2">The sequence shown here is derived from an EMBL/GenBank/DDBJ whole genome shotgun (WGS) entry which is preliminary data.</text>
</comment>
<dbReference type="SUPFAM" id="SSF54373">
    <property type="entry name" value="FAD-linked reductases, C-terminal domain"/>
    <property type="match status" value="1"/>
</dbReference>
<dbReference type="PANTHER" id="PTHR42923">
    <property type="entry name" value="PROTOPORPHYRINOGEN OXIDASE"/>
    <property type="match status" value="1"/>
</dbReference>
<reference evidence="2" key="2">
    <citation type="submission" date="2020-09" db="EMBL/GenBank/DDBJ databases">
        <authorList>
            <person name="Sun Q."/>
            <person name="Ohkuma M."/>
        </authorList>
    </citation>
    <scope>NUCLEOTIDE SEQUENCE</scope>
    <source>
        <strain evidence="2">JCM 4518</strain>
    </source>
</reference>
<dbReference type="Pfam" id="PF01593">
    <property type="entry name" value="Amino_oxidase"/>
    <property type="match status" value="1"/>
</dbReference>
<evidence type="ECO:0000259" key="1">
    <source>
        <dbReference type="Pfam" id="PF01593"/>
    </source>
</evidence>
<proteinExistence type="predicted"/>
<dbReference type="PRINTS" id="PR00419">
    <property type="entry name" value="ADXRDTASE"/>
</dbReference>
<dbReference type="RefSeq" id="WP_189978442.1">
    <property type="nucleotide sequence ID" value="NZ_BMUL01000008.1"/>
</dbReference>
<dbReference type="GO" id="GO:0016491">
    <property type="term" value="F:oxidoreductase activity"/>
    <property type="evidence" value="ECO:0007669"/>
    <property type="project" value="InterPro"/>
</dbReference>
<feature type="domain" description="Amine oxidase" evidence="1">
    <location>
        <begin position="14"/>
        <end position="433"/>
    </location>
</feature>
<dbReference type="InterPro" id="IPR036188">
    <property type="entry name" value="FAD/NAD-bd_sf"/>
</dbReference>
<sequence>MTPDLDIAVVGAGLAGLAAAHELSRRGHEVRVFEAADAPGGRMRSLHRDGYLIDTGAEQISAQGYRATWQLIRRAGLTPDDVPRIGRPMAVWRDGRPRNGVGEPRAVLTGAGLAPAARPSLARFLGWSGRHRADLDHDHPEATPLGADTIADAARRYHPGLHDHLLQPLSAAFFGWDTARSAASPLVGLLLAVGPVSAWRTYRGGMDLLTRRLAAALPTRYGHRVDEVTDHGDHARLTVDGAALTARAVVLAVPAPVALRLTDGADPDATGYPAASTYRPMYKVSCALDRPLAPRGGGYALLTPADEEPLLSCLIADHLKCPDRAPAGRGLISLLAAPSRIPDLVGAGEEEAGRRLAAAAERYVPGLGAALTATHVHHWPEAMPELTPRALALRGAFLRRPARAVEYAGDWVAARPSSEGAARSGALAAARVLAHLAAPRRGRTAPQETTA</sequence>
<dbReference type="PANTHER" id="PTHR42923:SF3">
    <property type="entry name" value="PROTOPORPHYRINOGEN OXIDASE"/>
    <property type="match status" value="1"/>
</dbReference>
<dbReference type="Proteomes" id="UP000644020">
    <property type="component" value="Unassembled WGS sequence"/>
</dbReference>
<gene>
    <name evidence="2" type="ORF">GCM10010305_35900</name>
</gene>
<dbReference type="Gene3D" id="3.50.50.60">
    <property type="entry name" value="FAD/NAD(P)-binding domain"/>
    <property type="match status" value="1"/>
</dbReference>
<keyword evidence="3" id="KW-1185">Reference proteome</keyword>